<dbReference type="Proteomes" id="UP000664317">
    <property type="component" value="Unassembled WGS sequence"/>
</dbReference>
<accession>A0ABS3C674</accession>
<reference evidence="1 2" key="1">
    <citation type="submission" date="2021-03" db="EMBL/GenBank/DDBJ databases">
        <title>novel species isolated from a fishpond in China.</title>
        <authorList>
            <person name="Lu H."/>
            <person name="Cai Z."/>
        </authorList>
    </citation>
    <scope>NUCLEOTIDE SEQUENCE [LARGE SCALE GENOMIC DNA]</scope>
    <source>
        <strain evidence="1 2">H41</strain>
    </source>
</reference>
<dbReference type="SUPFAM" id="SSF46689">
    <property type="entry name" value="Homeodomain-like"/>
    <property type="match status" value="1"/>
</dbReference>
<protein>
    <submittedName>
        <fullName evidence="1">TetR/AcrR family transcriptional regulator</fullName>
    </submittedName>
</protein>
<evidence type="ECO:0000313" key="2">
    <source>
        <dbReference type="Proteomes" id="UP000664317"/>
    </source>
</evidence>
<sequence>MGSKTDSLGNWLTLGYELFSEEGHEGLQVERLSRILGKNKSGFYHFFGDKDVYLEQLMQLHLANEERLIPEFVELAQIDRRFVELMVAHKQTILFQTQLVKNRDVKLFQDTFQQVHQMVEAAIEPAWVRYLGISEEVAMRYWRLIRDTFYARVTLESFNQEWVAGFVKEARLILHEAQKDSTPD</sequence>
<proteinExistence type="predicted"/>
<dbReference type="InterPro" id="IPR009057">
    <property type="entry name" value="Homeodomain-like_sf"/>
</dbReference>
<gene>
    <name evidence="1" type="ORF">J0A68_16805</name>
</gene>
<evidence type="ECO:0000313" key="1">
    <source>
        <dbReference type="EMBL" id="MBN7812617.1"/>
    </source>
</evidence>
<dbReference type="EMBL" id="JAFKCT010000008">
    <property type="protein sequence ID" value="MBN7812617.1"/>
    <property type="molecule type" value="Genomic_DNA"/>
</dbReference>
<dbReference type="Gene3D" id="1.10.357.10">
    <property type="entry name" value="Tetracycline Repressor, domain 2"/>
    <property type="match status" value="1"/>
</dbReference>
<name>A0ABS3C674_9BACT</name>
<comment type="caution">
    <text evidence="1">The sequence shown here is derived from an EMBL/GenBank/DDBJ whole genome shotgun (WGS) entry which is preliminary data.</text>
</comment>
<organism evidence="1 2">
    <name type="scientific">Algoriphagus oliviformis</name>
    <dbReference type="NCBI Taxonomy" id="2811231"/>
    <lineage>
        <taxon>Bacteria</taxon>
        <taxon>Pseudomonadati</taxon>
        <taxon>Bacteroidota</taxon>
        <taxon>Cytophagia</taxon>
        <taxon>Cytophagales</taxon>
        <taxon>Cyclobacteriaceae</taxon>
        <taxon>Algoriphagus</taxon>
    </lineage>
</organism>
<keyword evidence="2" id="KW-1185">Reference proteome</keyword>
<dbReference type="RefSeq" id="WP_206579398.1">
    <property type="nucleotide sequence ID" value="NZ_JAFKCT010000008.1"/>
</dbReference>